<dbReference type="SUPFAM" id="SSF51713">
    <property type="entry name" value="tRNA-guanine transglycosylase"/>
    <property type="match status" value="1"/>
</dbReference>
<evidence type="ECO:0000313" key="1">
    <source>
        <dbReference type="EMBL" id="TQE99423.1"/>
    </source>
</evidence>
<evidence type="ECO:0000313" key="2">
    <source>
        <dbReference type="Proteomes" id="UP000315400"/>
    </source>
</evidence>
<dbReference type="GO" id="GO:0006400">
    <property type="term" value="P:tRNA modification"/>
    <property type="evidence" value="ECO:0007669"/>
    <property type="project" value="InterPro"/>
</dbReference>
<dbReference type="AlphaFoldDB" id="A0A540VTF2"/>
<name>A0A540VTF2_9GAMM</name>
<proteinExistence type="predicted"/>
<dbReference type="Gene3D" id="3.20.20.105">
    <property type="entry name" value="Queuine tRNA-ribosyltransferase-like"/>
    <property type="match status" value="1"/>
</dbReference>
<sequence>MQSPGFDVNLYFSGSVDAGVEKYLIDSNAYRLLTFAYPKEVDHYLGLAAQAGKSCRMMMDSGAFSAWNSGKEVTLRELCDYNDKVLARYPQHEFLFISLDVIPGDRGRKPTNEELAKSIEQSKQNFKVMQEHYKGRATVLPVYHTGEDLSLRNYYMELTDYICLSMDQTMSERDRLAWAKRVAVPGWRYHGLAATGNNMVTQIGWHSADSSSWVTVGSMGGLLWPVGNRFRVLPVSSNSPSRHEAGHHLTTLSAYERARAEDYIRSKGFDPDALATSYQYRWCWNAYQWLEAPWKRNIQKPVDLFEEIC</sequence>
<accession>A0A540VTF2</accession>
<reference evidence="1 2" key="1">
    <citation type="submission" date="2019-06" db="EMBL/GenBank/DDBJ databases">
        <title>Metagenome assembled Genome of Spiribacter salinus SL48-SHIP from the microbial mat of Salt Lake 48 (Novosibirsk region, Russia).</title>
        <authorList>
            <person name="Shipova A."/>
            <person name="Rozanov A.S."/>
            <person name="Bryanskaya A.V."/>
            <person name="Peltek S.E."/>
        </authorList>
    </citation>
    <scope>NUCLEOTIDE SEQUENCE [LARGE SCALE GENOMIC DNA]</scope>
    <source>
        <strain evidence="1">SL48-SHIP-2</strain>
    </source>
</reference>
<dbReference type="Proteomes" id="UP000315400">
    <property type="component" value="Unassembled WGS sequence"/>
</dbReference>
<dbReference type="EMBL" id="VIFK01000062">
    <property type="protein sequence ID" value="TQE99423.1"/>
    <property type="molecule type" value="Genomic_DNA"/>
</dbReference>
<protein>
    <submittedName>
        <fullName evidence="1">Uncharacterized protein</fullName>
    </submittedName>
</protein>
<organism evidence="1 2">
    <name type="scientific">Spiribacter salinus</name>
    <dbReference type="NCBI Taxonomy" id="1335746"/>
    <lineage>
        <taxon>Bacteria</taxon>
        <taxon>Pseudomonadati</taxon>
        <taxon>Pseudomonadota</taxon>
        <taxon>Gammaproteobacteria</taxon>
        <taxon>Chromatiales</taxon>
        <taxon>Ectothiorhodospiraceae</taxon>
        <taxon>Spiribacter</taxon>
    </lineage>
</organism>
<comment type="caution">
    <text evidence="1">The sequence shown here is derived from an EMBL/GenBank/DDBJ whole genome shotgun (WGS) entry which is preliminary data.</text>
</comment>
<dbReference type="InterPro" id="IPR036511">
    <property type="entry name" value="TGT-like_sf"/>
</dbReference>
<gene>
    <name evidence="1" type="ORF">FKY71_08615</name>
</gene>